<evidence type="ECO:0000313" key="1">
    <source>
        <dbReference type="EMBL" id="ASU85930.1"/>
    </source>
</evidence>
<keyword evidence="2" id="KW-1185">Reference proteome</keyword>
<dbReference type="EMBL" id="CP022753">
    <property type="protein sequence ID" value="ASU85930.1"/>
    <property type="molecule type" value="Genomic_DNA"/>
</dbReference>
<sequence length="380" mass="41671">MVKPPNRPRIRSLHSAVAGVTAVFGCVACTASVEQNAAPQIELPDVVESPPWVEGELPQLDSTVTFSLPEEWELVDGEDGPSEPGGLLEQEWQLSAAGDDANSVEPLSLTVRMEHIFDLAKDDKWPRASGSWRKEFFHGLDAYVDETPQRSRRLASRLVVRLGNWDVDLVLLAPEEVDGAEFLKTVVQRVDFKPTVPADEAELSVLGPDTDLSRVCEGEHFANAARYTGDGPHPTQIFRRGSTKDGWDDRLHPASWHEELSSEWWPGEADPGDIQLVACADSVERETTMTETACPYIVSHGSHNLKEGTQFMASLEVIAEPVTLYEVATGSVVAEATVRSEATCPPSAHIDPSTDEPPETVHHNFGVAEYIAPVRPHVFD</sequence>
<organism evidence="1 2">
    <name type="scientific">Nocardiopsis gilva YIM 90087</name>
    <dbReference type="NCBI Taxonomy" id="1235441"/>
    <lineage>
        <taxon>Bacteria</taxon>
        <taxon>Bacillati</taxon>
        <taxon>Actinomycetota</taxon>
        <taxon>Actinomycetes</taxon>
        <taxon>Streptosporangiales</taxon>
        <taxon>Nocardiopsidaceae</taxon>
        <taxon>Nocardiopsis</taxon>
    </lineage>
</organism>
<protein>
    <submittedName>
        <fullName evidence="1">Uncharacterized protein</fullName>
    </submittedName>
</protein>
<dbReference type="PROSITE" id="PS51257">
    <property type="entry name" value="PROKAR_LIPOPROTEIN"/>
    <property type="match status" value="1"/>
</dbReference>
<accession>A0A223SCU5</accession>
<evidence type="ECO:0000313" key="2">
    <source>
        <dbReference type="Proteomes" id="UP000215005"/>
    </source>
</evidence>
<gene>
    <name evidence="1" type="ORF">CDO52_26815</name>
</gene>
<reference evidence="1 2" key="1">
    <citation type="submission" date="2017-08" db="EMBL/GenBank/DDBJ databases">
        <title>The complete genome sequence of Nocardiopsis gilva YIM 90087.</title>
        <authorList>
            <person name="Yin M."/>
            <person name="Tang S."/>
        </authorList>
    </citation>
    <scope>NUCLEOTIDE SEQUENCE [LARGE SCALE GENOMIC DNA]</scope>
    <source>
        <strain evidence="1 2">YIM 90087</strain>
    </source>
</reference>
<dbReference type="AlphaFoldDB" id="A0A223SCU5"/>
<name>A0A223SCU5_9ACTN</name>
<dbReference type="Proteomes" id="UP000215005">
    <property type="component" value="Chromosome"/>
</dbReference>
<dbReference type="KEGG" id="ngv:CDO52_26815"/>
<proteinExistence type="predicted"/>